<organism evidence="1 2">
    <name type="scientific">Mauremys mutica</name>
    <name type="common">yellowpond turtle</name>
    <dbReference type="NCBI Taxonomy" id="74926"/>
    <lineage>
        <taxon>Eukaryota</taxon>
        <taxon>Metazoa</taxon>
        <taxon>Chordata</taxon>
        <taxon>Craniata</taxon>
        <taxon>Vertebrata</taxon>
        <taxon>Euteleostomi</taxon>
        <taxon>Archelosauria</taxon>
        <taxon>Testudinata</taxon>
        <taxon>Testudines</taxon>
        <taxon>Cryptodira</taxon>
        <taxon>Durocryptodira</taxon>
        <taxon>Testudinoidea</taxon>
        <taxon>Geoemydidae</taxon>
        <taxon>Geoemydinae</taxon>
        <taxon>Mauremys</taxon>
    </lineage>
</organism>
<dbReference type="AlphaFoldDB" id="A0A9D4AZN1"/>
<name>A0A9D4AZN1_9SAUR</name>
<proteinExistence type="predicted"/>
<sequence>MPLALPQALWDAGLSGGGCFQGSGGTPGASLVFQTRPCAVVGCLPSKADCSPTEAHAPITPFRPSHSLPSALLCDSLLSGLCAKFRPAILLLLLPLLHACKSQRALSSLQASLIFSEPLSRVGGSGGKSH</sequence>
<comment type="caution">
    <text evidence="1">The sequence shown here is derived from an EMBL/GenBank/DDBJ whole genome shotgun (WGS) entry which is preliminary data.</text>
</comment>
<keyword evidence="2" id="KW-1185">Reference proteome</keyword>
<evidence type="ECO:0000313" key="1">
    <source>
        <dbReference type="EMBL" id="KAH1174690.1"/>
    </source>
</evidence>
<reference evidence="1" key="1">
    <citation type="submission" date="2021-09" db="EMBL/GenBank/DDBJ databases">
        <title>The genome of Mauremys mutica provides insights into the evolution of semi-aquatic lifestyle.</title>
        <authorList>
            <person name="Gong S."/>
            <person name="Gao Y."/>
        </authorList>
    </citation>
    <scope>NUCLEOTIDE SEQUENCE</scope>
    <source>
        <strain evidence="1">MM-2020</strain>
        <tissue evidence="1">Muscle</tissue>
    </source>
</reference>
<dbReference type="Proteomes" id="UP000827986">
    <property type="component" value="Unassembled WGS sequence"/>
</dbReference>
<evidence type="ECO:0000313" key="2">
    <source>
        <dbReference type="Proteomes" id="UP000827986"/>
    </source>
</evidence>
<accession>A0A9D4AZN1</accession>
<gene>
    <name evidence="1" type="ORF">KIL84_008681</name>
</gene>
<dbReference type="EMBL" id="JAHDVG010000479">
    <property type="protein sequence ID" value="KAH1174690.1"/>
    <property type="molecule type" value="Genomic_DNA"/>
</dbReference>
<protein>
    <submittedName>
        <fullName evidence="1">Uncharacterized protein</fullName>
    </submittedName>
</protein>